<reference evidence="6" key="3">
    <citation type="submission" date="2016-10" db="EMBL/GenBank/DDBJ databases">
        <authorList>
            <person name="Varghese N."/>
        </authorList>
    </citation>
    <scope>NUCLEOTIDE SEQUENCE [LARGE SCALE GENOMIC DNA]</scope>
    <source>
        <strain evidence="6">DSM 16632</strain>
    </source>
</reference>
<evidence type="ECO:0000259" key="2">
    <source>
        <dbReference type="Pfam" id="PF13938"/>
    </source>
</evidence>
<dbReference type="InterPro" id="IPR007161">
    <property type="entry name" value="DUF364"/>
</dbReference>
<dbReference type="PATRIC" id="fig|294671.3.peg.1585"/>
<dbReference type="AlphaFoldDB" id="A0A126R270"/>
<feature type="domain" description="Putative heavy-metal chelation" evidence="1">
    <location>
        <begin position="129"/>
        <end position="276"/>
    </location>
</feature>
<proteinExistence type="predicted"/>
<dbReference type="RefSeq" id="WP_067148087.1">
    <property type="nucleotide sequence ID" value="NZ_CP014265.1"/>
</dbReference>
<reference evidence="5" key="2">
    <citation type="submission" date="2016-02" db="EMBL/GenBank/DDBJ databases">
        <title>The draft genome sequence of the rumen methanogen Methanobrevibacter olleyae YLM1.</title>
        <authorList>
            <consortium name="New Zealand Agricultural Greenhouse Gas Research Centre/Pastoral Greenhouse Gas Research Consortium"/>
            <person name="Kelly W.J."/>
            <person name="Li D."/>
            <person name="Lambie S.C."/>
            <person name="Attwood G.T."/>
            <person name="Altermann E."/>
            <person name="Leahy S.C."/>
        </authorList>
    </citation>
    <scope>NUCLEOTIDE SEQUENCE [LARGE SCALE GENOMIC DNA]</scope>
    <source>
        <strain evidence="5">YLM1</strain>
    </source>
</reference>
<dbReference type="Gene3D" id="3.40.50.11590">
    <property type="match status" value="1"/>
</dbReference>
<dbReference type="InterPro" id="IPR025251">
    <property type="entry name" value="DUF4213"/>
</dbReference>
<reference evidence="4" key="4">
    <citation type="submission" date="2016-10" db="EMBL/GenBank/DDBJ databases">
        <authorList>
            <person name="de Groot N.N."/>
        </authorList>
    </citation>
    <scope>NUCLEOTIDE SEQUENCE [LARGE SCALE GENOMIC DNA]</scope>
    <source>
        <strain evidence="4">DSM 16632</strain>
    </source>
</reference>
<dbReference type="OrthoDB" id="147804at2157"/>
<keyword evidence="5" id="KW-1185">Reference proteome</keyword>
<dbReference type="Pfam" id="PF13938">
    <property type="entry name" value="DUF4213"/>
    <property type="match status" value="1"/>
</dbReference>
<evidence type="ECO:0000313" key="4">
    <source>
        <dbReference type="EMBL" id="SFL75408.1"/>
    </source>
</evidence>
<evidence type="ECO:0000313" key="5">
    <source>
        <dbReference type="Proteomes" id="UP000066376"/>
    </source>
</evidence>
<dbReference type="Pfam" id="PF04016">
    <property type="entry name" value="DUF364"/>
    <property type="match status" value="1"/>
</dbReference>
<sequence length="281" mass="30789">MEDLLKDTVKLVLEKLENKIDNIMVERAVFGLFFSGVKISTGHGGLCFTPVKEMPEAVCCPSSAMIMPLSGKLSGVPVSQYLDDIFCDNVLRRTLGIATLNALSNYIWELEEKGELETNTNYKPIMSVDAFDEIDVKKYDKAVVVGALIPMLKKLIANGSDFRVLEQDPHTLKEREMPFYAPAEEADKYVPDADLLVITGVTVLNGTLSHLLEIAKDGADILVTGPTASMIPDIFFKKGVTMTGGIVVTDADELLDIISEGGSGYHFFGKSAERAVIYRDK</sequence>
<dbReference type="GeneID" id="28489841"/>
<dbReference type="STRING" id="294671.YLM1_1522"/>
<dbReference type="SUPFAM" id="SSF159713">
    <property type="entry name" value="Dhaf3308-like"/>
    <property type="match status" value="1"/>
</dbReference>
<evidence type="ECO:0000313" key="3">
    <source>
        <dbReference type="EMBL" id="AMK16079.1"/>
    </source>
</evidence>
<protein>
    <submittedName>
        <fullName evidence="4">Uncharacterized conserved protein, contains DUF4213 and DUF364 domains</fullName>
    </submittedName>
</protein>
<dbReference type="Proteomes" id="UP000066376">
    <property type="component" value="Chromosome"/>
</dbReference>
<dbReference type="Proteomes" id="UP000183442">
    <property type="component" value="Unassembled WGS sequence"/>
</dbReference>
<dbReference type="KEGG" id="mol:YLM1_1522"/>
<organism evidence="3 5">
    <name type="scientific">Methanobrevibacter olleyae</name>
    <dbReference type="NCBI Taxonomy" id="294671"/>
    <lineage>
        <taxon>Archaea</taxon>
        <taxon>Methanobacteriati</taxon>
        <taxon>Methanobacteriota</taxon>
        <taxon>Methanomada group</taxon>
        <taxon>Methanobacteria</taxon>
        <taxon>Methanobacteriales</taxon>
        <taxon>Methanobacteriaceae</taxon>
        <taxon>Methanobrevibacter</taxon>
    </lineage>
</organism>
<gene>
    <name evidence="4" type="ORF">SAMN02910297_01674</name>
    <name evidence="3" type="ORF">YLM1_1522</name>
</gene>
<accession>A0A126R270</accession>
<dbReference type="EMBL" id="CP014265">
    <property type="protein sequence ID" value="AMK16079.1"/>
    <property type="molecule type" value="Genomic_DNA"/>
</dbReference>
<name>A0A126R270_METOL</name>
<reference evidence="3 5" key="1">
    <citation type="journal article" date="2016" name="Genome Announc.">
        <title>Draft Genome Sequence of the Rumen Methanogen Methanobrevibacter olleyae YLM1.</title>
        <authorList>
            <person name="Kelly W.J."/>
            <person name="Li D."/>
            <person name="Lambie S.C."/>
            <person name="Cox F."/>
            <person name="Attwood G.T."/>
            <person name="Altermann E."/>
            <person name="Leahy S.C."/>
        </authorList>
    </citation>
    <scope>NUCLEOTIDE SEQUENCE [LARGE SCALE GENOMIC DNA]</scope>
    <source>
        <strain evidence="3 5">YLM1</strain>
    </source>
</reference>
<dbReference type="Gene3D" id="3.30.390.100">
    <property type="match status" value="1"/>
</dbReference>
<evidence type="ECO:0000313" key="6">
    <source>
        <dbReference type="Proteomes" id="UP000183442"/>
    </source>
</evidence>
<evidence type="ECO:0000259" key="1">
    <source>
        <dbReference type="Pfam" id="PF04016"/>
    </source>
</evidence>
<feature type="domain" description="DUF4213" evidence="2">
    <location>
        <begin position="14"/>
        <end position="104"/>
    </location>
</feature>
<dbReference type="EMBL" id="FOTL01000035">
    <property type="protein sequence ID" value="SFL75408.1"/>
    <property type="molecule type" value="Genomic_DNA"/>
</dbReference>